<dbReference type="Pfam" id="PF04972">
    <property type="entry name" value="BON"/>
    <property type="match status" value="1"/>
</dbReference>
<dbReference type="InterPro" id="IPR023408">
    <property type="entry name" value="MscS_beta-dom_sf"/>
</dbReference>
<dbReference type="RefSeq" id="WP_221422771.1">
    <property type="nucleotide sequence ID" value="NZ_CP081297.1"/>
</dbReference>
<dbReference type="Gene3D" id="2.30.30.60">
    <property type="match status" value="1"/>
</dbReference>
<dbReference type="Gene3D" id="3.30.70.100">
    <property type="match status" value="1"/>
</dbReference>
<evidence type="ECO:0000256" key="4">
    <source>
        <dbReference type="ARBA" id="ARBA00022692"/>
    </source>
</evidence>
<dbReference type="Gene3D" id="1.10.287.1260">
    <property type="match status" value="1"/>
</dbReference>
<keyword evidence="5 7" id="KW-1133">Transmembrane helix</keyword>
<keyword evidence="12" id="KW-1185">Reference proteome</keyword>
<feature type="signal peptide" evidence="9">
    <location>
        <begin position="1"/>
        <end position="18"/>
    </location>
</feature>
<comment type="similarity">
    <text evidence="2 7">Belongs to the MscS (TC 1.A.23) family.</text>
</comment>
<evidence type="ECO:0000256" key="1">
    <source>
        <dbReference type="ARBA" id="ARBA00004651"/>
    </source>
</evidence>
<keyword evidence="9" id="KW-0732">Signal</keyword>
<evidence type="ECO:0000256" key="7">
    <source>
        <dbReference type="RuleBase" id="RU369025"/>
    </source>
</evidence>
<evidence type="ECO:0000313" key="12">
    <source>
        <dbReference type="Proteomes" id="UP000824280"/>
    </source>
</evidence>
<dbReference type="InterPro" id="IPR006685">
    <property type="entry name" value="MscS_channel_2nd"/>
</dbReference>
<evidence type="ECO:0000259" key="10">
    <source>
        <dbReference type="PROSITE" id="PS50914"/>
    </source>
</evidence>
<evidence type="ECO:0000256" key="3">
    <source>
        <dbReference type="ARBA" id="ARBA00022475"/>
    </source>
</evidence>
<dbReference type="InterPro" id="IPR045275">
    <property type="entry name" value="MscS_archaea/bacteria_type"/>
</dbReference>
<dbReference type="Proteomes" id="UP000824280">
    <property type="component" value="Chromosome"/>
</dbReference>
<dbReference type="InterPro" id="IPR011066">
    <property type="entry name" value="MscS_channel_C_sf"/>
</dbReference>
<comment type="caution">
    <text evidence="7">Lacks conserved residue(s) required for the propagation of feature annotation.</text>
</comment>
<dbReference type="SMART" id="SM00749">
    <property type="entry name" value="BON"/>
    <property type="match status" value="1"/>
</dbReference>
<comment type="subunit">
    <text evidence="7">Homoheptamer.</text>
</comment>
<evidence type="ECO:0000256" key="6">
    <source>
        <dbReference type="ARBA" id="ARBA00023136"/>
    </source>
</evidence>
<keyword evidence="3" id="KW-1003">Cell membrane</keyword>
<evidence type="ECO:0000313" key="11">
    <source>
        <dbReference type="EMBL" id="QZD87232.1"/>
    </source>
</evidence>
<dbReference type="EMBL" id="CP081297">
    <property type="protein sequence ID" value="QZD87232.1"/>
    <property type="molecule type" value="Genomic_DNA"/>
</dbReference>
<gene>
    <name evidence="11" type="ORF">K3166_00515</name>
</gene>
<dbReference type="InterPro" id="IPR049278">
    <property type="entry name" value="MS_channel_C"/>
</dbReference>
<feature type="compositionally biased region" description="Basic and acidic residues" evidence="8">
    <location>
        <begin position="400"/>
        <end position="412"/>
    </location>
</feature>
<proteinExistence type="inferred from homology"/>
<name>A0ABX8ZIA1_9SPHN</name>
<sequence>MRALLAAIALGIATPGVAMLPTAPSESAEPAPPESPAQQIADTQDAGADARIAGRIEGIFAELPALAEINVDVKQGVVSLTGVVPDQEDIARAEAIAGRVSGVVTVENDLERDLSIAAQGEGIASLADRISGFVAMLPLVGLAFAVWAAISLIGYLLAGLSALWRKVAPNSFLAELIASAIRFVFVVGGLVVALDIIGASALLGAVLGGAGVIGLALGFALRDTIENYVASLMLSLRQPFRANDWVQIDDLEGRVIRLTSRATVLMTLDGNHLRIPNSQVFKAVITNFTRNPQRRFEFELGVDADDDARAASKLGRDTLAGLDFILSDPPPEARIKEVGDSNVVIRFLGWINQNETDWWKAQSQAIPSVKEALEAAGFGLPEPIYRLRFDPRSATLPFENKAEGTTEKERKAAKPVPQVTVSEADEDVSPAADIADMVNQERRQSGGEQDMDLLDHSRPVE</sequence>
<evidence type="ECO:0000256" key="9">
    <source>
        <dbReference type="SAM" id="SignalP"/>
    </source>
</evidence>
<keyword evidence="7" id="KW-0406">Ion transport</keyword>
<keyword evidence="4 7" id="KW-0812">Transmembrane</keyword>
<dbReference type="PANTHER" id="PTHR30221:SF1">
    <property type="entry name" value="SMALL-CONDUCTANCE MECHANOSENSITIVE CHANNEL"/>
    <property type="match status" value="1"/>
</dbReference>
<keyword evidence="7" id="KW-0997">Cell inner membrane</keyword>
<feature type="transmembrane region" description="Helical" evidence="7">
    <location>
        <begin position="172"/>
        <end position="194"/>
    </location>
</feature>
<evidence type="ECO:0000256" key="5">
    <source>
        <dbReference type="ARBA" id="ARBA00022989"/>
    </source>
</evidence>
<comment type="function">
    <text evidence="7">Mechanosensitive channel that participates in the regulation of osmotic pressure changes within the cell, opening in response to stretch forces in the membrane lipid bilayer, without the need for other proteins. Contributes to normal resistance to hypoosmotic shock. Forms an ion channel of 1.0 nanosiemens conductance with a slight preference for anions.</text>
</comment>
<dbReference type="Pfam" id="PF21082">
    <property type="entry name" value="MS_channel_3rd"/>
    <property type="match status" value="1"/>
</dbReference>
<keyword evidence="7" id="KW-0407">Ion channel</keyword>
<evidence type="ECO:0000256" key="2">
    <source>
        <dbReference type="ARBA" id="ARBA00008017"/>
    </source>
</evidence>
<dbReference type="PANTHER" id="PTHR30221">
    <property type="entry name" value="SMALL-CONDUCTANCE MECHANOSENSITIVE CHANNEL"/>
    <property type="match status" value="1"/>
</dbReference>
<protein>
    <recommendedName>
        <fullName evidence="7">Small-conductance mechanosensitive channel</fullName>
    </recommendedName>
</protein>
<organism evidence="11 12">
    <name type="scientific">Qipengyuania psychrotolerans</name>
    <dbReference type="NCBI Taxonomy" id="2867238"/>
    <lineage>
        <taxon>Bacteria</taxon>
        <taxon>Pseudomonadati</taxon>
        <taxon>Pseudomonadota</taxon>
        <taxon>Alphaproteobacteria</taxon>
        <taxon>Sphingomonadales</taxon>
        <taxon>Erythrobacteraceae</taxon>
        <taxon>Qipengyuania</taxon>
    </lineage>
</organism>
<feature type="region of interest" description="Disordered" evidence="8">
    <location>
        <begin position="397"/>
        <end position="461"/>
    </location>
</feature>
<dbReference type="PROSITE" id="PS50914">
    <property type="entry name" value="BON"/>
    <property type="match status" value="1"/>
</dbReference>
<comment type="subcellular location">
    <subcellularLocation>
        <location evidence="7">Cell inner membrane</location>
        <topology evidence="7">Multi-pass membrane protein</topology>
    </subcellularLocation>
    <subcellularLocation>
        <location evidence="1">Cell membrane</location>
        <topology evidence="1">Multi-pass membrane protein</topology>
    </subcellularLocation>
</comment>
<feature type="chain" id="PRO_5045305254" description="Small-conductance mechanosensitive channel" evidence="9">
    <location>
        <begin position="19"/>
        <end position="461"/>
    </location>
</feature>
<dbReference type="InterPro" id="IPR010920">
    <property type="entry name" value="LSM_dom_sf"/>
</dbReference>
<dbReference type="Pfam" id="PF00924">
    <property type="entry name" value="MS_channel_2nd"/>
    <property type="match status" value="1"/>
</dbReference>
<feature type="transmembrane region" description="Helical" evidence="7">
    <location>
        <begin position="200"/>
        <end position="221"/>
    </location>
</feature>
<dbReference type="SUPFAM" id="SSF82689">
    <property type="entry name" value="Mechanosensitive channel protein MscS (YggB), C-terminal domain"/>
    <property type="match status" value="1"/>
</dbReference>
<dbReference type="Gene3D" id="3.30.1340.30">
    <property type="match status" value="1"/>
</dbReference>
<accession>A0ABX8ZIA1</accession>
<evidence type="ECO:0000256" key="8">
    <source>
        <dbReference type="SAM" id="MobiDB-lite"/>
    </source>
</evidence>
<dbReference type="SUPFAM" id="SSF50182">
    <property type="entry name" value="Sm-like ribonucleoproteins"/>
    <property type="match status" value="1"/>
</dbReference>
<dbReference type="InterPro" id="IPR007055">
    <property type="entry name" value="BON_dom"/>
</dbReference>
<feature type="transmembrane region" description="Helical" evidence="7">
    <location>
        <begin position="133"/>
        <end position="160"/>
    </location>
</feature>
<reference evidence="11 12" key="1">
    <citation type="submission" date="2021-08" db="EMBL/GenBank/DDBJ databases">
        <title>Comparative Genomics Analysis of the Genus Qipengyuania Reveals Extensive Genetic Diversity and Metabolic Versatility, Including the Description of Fifteen Novel Species.</title>
        <authorList>
            <person name="Liu Y."/>
        </authorList>
    </citation>
    <scope>NUCLEOTIDE SEQUENCE [LARGE SCALE GENOMIC DNA]</scope>
    <source>
        <strain evidence="11 12">1XM2-8</strain>
    </source>
</reference>
<feature type="domain" description="BON" evidence="10">
    <location>
        <begin position="48"/>
        <end position="118"/>
    </location>
</feature>
<keyword evidence="7" id="KW-0813">Transport</keyword>
<dbReference type="InterPro" id="IPR014004">
    <property type="entry name" value="Transpt-assoc_nodulatn_dom_bac"/>
</dbReference>
<feature type="region of interest" description="Disordered" evidence="8">
    <location>
        <begin position="21"/>
        <end position="44"/>
    </location>
</feature>
<keyword evidence="6 7" id="KW-0472">Membrane</keyword>